<dbReference type="PANTHER" id="PTHR11601:SF34">
    <property type="entry name" value="CYSTEINE DESULFURASE"/>
    <property type="match status" value="1"/>
</dbReference>
<dbReference type="Proteomes" id="UP000683139">
    <property type="component" value="Unassembled WGS sequence"/>
</dbReference>
<evidence type="ECO:0000256" key="6">
    <source>
        <dbReference type="ARBA" id="ARBA00022898"/>
    </source>
</evidence>
<dbReference type="Gene3D" id="1.10.260.50">
    <property type="match status" value="1"/>
</dbReference>
<name>A0A919YU19_9BACL</name>
<keyword evidence="13" id="KW-1185">Reference proteome</keyword>
<dbReference type="SUPFAM" id="SSF53383">
    <property type="entry name" value="PLP-dependent transferases"/>
    <property type="match status" value="1"/>
</dbReference>
<sequence>MMKSFYFDHAATTPMHPSVIETMVEVMQQGPSNASSMHHYGRQAKAHLNKARDTFAKHLGCKPNELTFTSGGTESDNLAIIGAARAQAKKGRKGLITSSIEHHAVLHTMHWLAEHEGFKLHIVPVDETGLISIEALKAVLDDSIGVISIMHANNEVGTIQPIEQIGELAHQAGALLHVDAVQTLGHSSYRLAELPVDLMSFSSHKINGPQGIGALYIASGTPLESILQGGSQERKRRAGTENVAGIVGFAKALDICVNECENWQPFVNDLRIRWVELLQQGLDQDAIVINGHATNTLPHIVNISFIGVDTESMLMNLDMEGIAAASGSACTSGSLERSHVLKAMGLSEERLNSAIRFSFGMGNTIEQLEEAAPIVIGIVKRLYKTVSH</sequence>
<dbReference type="PANTHER" id="PTHR11601">
    <property type="entry name" value="CYSTEINE DESULFURYLASE FAMILY MEMBER"/>
    <property type="match status" value="1"/>
</dbReference>
<keyword evidence="7" id="KW-0408">Iron</keyword>
<keyword evidence="6" id="KW-0663">Pyridoxal phosphate</keyword>
<comment type="caution">
    <text evidence="12">The sequence shown here is derived from an EMBL/GenBank/DDBJ whole genome shotgun (WGS) entry which is preliminary data.</text>
</comment>
<dbReference type="InterPro" id="IPR000192">
    <property type="entry name" value="Aminotrans_V_dom"/>
</dbReference>
<evidence type="ECO:0000259" key="11">
    <source>
        <dbReference type="Pfam" id="PF00266"/>
    </source>
</evidence>
<gene>
    <name evidence="12" type="ORF">J40TS1_25050</name>
</gene>
<dbReference type="FunFam" id="3.40.640.10:FF:000084">
    <property type="entry name" value="IscS-like cysteine desulfurase"/>
    <property type="match status" value="1"/>
</dbReference>
<evidence type="ECO:0000256" key="1">
    <source>
        <dbReference type="ARBA" id="ARBA00001933"/>
    </source>
</evidence>
<keyword evidence="5" id="KW-0479">Metal-binding</keyword>
<comment type="similarity">
    <text evidence="2">Belongs to the class-V pyridoxal-phosphate-dependent aminotransferase family. NifS/IscS subfamily.</text>
</comment>
<dbReference type="InterPro" id="IPR016454">
    <property type="entry name" value="Cysteine_dSase"/>
</dbReference>
<accession>A0A919YU19</accession>
<organism evidence="12 13">
    <name type="scientific">Paenibacillus montaniterrae</name>
    <dbReference type="NCBI Taxonomy" id="429341"/>
    <lineage>
        <taxon>Bacteria</taxon>
        <taxon>Bacillati</taxon>
        <taxon>Bacillota</taxon>
        <taxon>Bacilli</taxon>
        <taxon>Bacillales</taxon>
        <taxon>Paenibacillaceae</taxon>
        <taxon>Paenibacillus</taxon>
    </lineage>
</organism>
<reference evidence="12" key="1">
    <citation type="submission" date="2021-03" db="EMBL/GenBank/DDBJ databases">
        <title>Antimicrobial resistance genes in bacteria isolated from Japanese honey, and their potential for conferring macrolide and lincosamide resistance in the American foulbrood pathogen Paenibacillus larvae.</title>
        <authorList>
            <person name="Okamoto M."/>
            <person name="Kumagai M."/>
            <person name="Kanamori H."/>
            <person name="Takamatsu D."/>
        </authorList>
    </citation>
    <scope>NUCLEOTIDE SEQUENCE</scope>
    <source>
        <strain evidence="12">J40TS1</strain>
    </source>
</reference>
<comment type="catalytic activity">
    <reaction evidence="9">
        <text>(sulfur carrier)-H + L-cysteine = (sulfur carrier)-SH + L-alanine</text>
        <dbReference type="Rhea" id="RHEA:43892"/>
        <dbReference type="Rhea" id="RHEA-COMP:14737"/>
        <dbReference type="Rhea" id="RHEA-COMP:14739"/>
        <dbReference type="ChEBI" id="CHEBI:29917"/>
        <dbReference type="ChEBI" id="CHEBI:35235"/>
        <dbReference type="ChEBI" id="CHEBI:57972"/>
        <dbReference type="ChEBI" id="CHEBI:64428"/>
        <dbReference type="EC" id="2.8.1.7"/>
    </reaction>
</comment>
<dbReference type="Gene3D" id="3.90.1150.10">
    <property type="entry name" value="Aspartate Aminotransferase, domain 1"/>
    <property type="match status" value="1"/>
</dbReference>
<dbReference type="InterPro" id="IPR020578">
    <property type="entry name" value="Aminotrans_V_PyrdxlP_BS"/>
</dbReference>
<evidence type="ECO:0000256" key="10">
    <source>
        <dbReference type="RuleBase" id="RU004504"/>
    </source>
</evidence>
<keyword evidence="4" id="KW-0808">Transferase</keyword>
<dbReference type="AlphaFoldDB" id="A0A919YU19"/>
<dbReference type="Gene3D" id="3.40.640.10">
    <property type="entry name" value="Type I PLP-dependent aspartate aminotransferase-like (Major domain)"/>
    <property type="match status" value="1"/>
</dbReference>
<evidence type="ECO:0000256" key="2">
    <source>
        <dbReference type="ARBA" id="ARBA00006490"/>
    </source>
</evidence>
<dbReference type="EC" id="2.8.1.7" evidence="3"/>
<proteinExistence type="inferred from homology"/>
<dbReference type="GO" id="GO:0046872">
    <property type="term" value="F:metal ion binding"/>
    <property type="evidence" value="ECO:0007669"/>
    <property type="project" value="UniProtKB-KW"/>
</dbReference>
<dbReference type="Pfam" id="PF00266">
    <property type="entry name" value="Aminotran_5"/>
    <property type="match status" value="1"/>
</dbReference>
<protein>
    <recommendedName>
        <fullName evidence="3">cysteine desulfurase</fullName>
        <ecNumber evidence="3">2.8.1.7</ecNumber>
    </recommendedName>
</protein>
<dbReference type="GO" id="GO:0031071">
    <property type="term" value="F:cysteine desulfurase activity"/>
    <property type="evidence" value="ECO:0007669"/>
    <property type="project" value="UniProtKB-EC"/>
</dbReference>
<feature type="domain" description="Aminotransferase class V" evidence="11">
    <location>
        <begin position="6"/>
        <end position="369"/>
    </location>
</feature>
<dbReference type="InterPro" id="IPR015424">
    <property type="entry name" value="PyrdxlP-dep_Trfase"/>
</dbReference>
<dbReference type="PROSITE" id="PS00595">
    <property type="entry name" value="AA_TRANSFER_CLASS_5"/>
    <property type="match status" value="1"/>
</dbReference>
<evidence type="ECO:0000256" key="7">
    <source>
        <dbReference type="ARBA" id="ARBA00023004"/>
    </source>
</evidence>
<dbReference type="InterPro" id="IPR015421">
    <property type="entry name" value="PyrdxlP-dep_Trfase_major"/>
</dbReference>
<comment type="cofactor">
    <cofactor evidence="1 10">
        <name>pyridoxal 5'-phosphate</name>
        <dbReference type="ChEBI" id="CHEBI:597326"/>
    </cofactor>
</comment>
<keyword evidence="8" id="KW-0411">Iron-sulfur</keyword>
<evidence type="ECO:0000313" key="13">
    <source>
        <dbReference type="Proteomes" id="UP000683139"/>
    </source>
</evidence>
<evidence type="ECO:0000256" key="4">
    <source>
        <dbReference type="ARBA" id="ARBA00022679"/>
    </source>
</evidence>
<evidence type="ECO:0000256" key="8">
    <source>
        <dbReference type="ARBA" id="ARBA00023014"/>
    </source>
</evidence>
<evidence type="ECO:0000256" key="9">
    <source>
        <dbReference type="ARBA" id="ARBA00050776"/>
    </source>
</evidence>
<evidence type="ECO:0000313" key="12">
    <source>
        <dbReference type="EMBL" id="GIP16863.1"/>
    </source>
</evidence>
<evidence type="ECO:0000256" key="3">
    <source>
        <dbReference type="ARBA" id="ARBA00012239"/>
    </source>
</evidence>
<dbReference type="InterPro" id="IPR015422">
    <property type="entry name" value="PyrdxlP-dep_Trfase_small"/>
</dbReference>
<evidence type="ECO:0000256" key="5">
    <source>
        <dbReference type="ARBA" id="ARBA00022723"/>
    </source>
</evidence>
<dbReference type="EMBL" id="BOSE01000004">
    <property type="protein sequence ID" value="GIP16863.1"/>
    <property type="molecule type" value="Genomic_DNA"/>
</dbReference>
<dbReference type="GO" id="GO:0051536">
    <property type="term" value="F:iron-sulfur cluster binding"/>
    <property type="evidence" value="ECO:0007669"/>
    <property type="project" value="UniProtKB-KW"/>
</dbReference>
<dbReference type="PIRSF" id="PIRSF005572">
    <property type="entry name" value="NifS"/>
    <property type="match status" value="1"/>
</dbReference>